<keyword evidence="11" id="KW-0969">Cilium</keyword>
<dbReference type="Proteomes" id="UP000265882">
    <property type="component" value="Unassembled WGS sequence"/>
</dbReference>
<keyword evidence="9 10" id="KW-0472">Membrane</keyword>
<evidence type="ECO:0000313" key="12">
    <source>
        <dbReference type="Proteomes" id="UP000265882"/>
    </source>
</evidence>
<sequence length="177" mass="19766">MAGKEPVEKSKQDDAAEYGARQATFSAKNILILILAVAVSSVIALFTVGNYIAPSIESRRTEQESFALSDGRKSDLENLIFYGIDPIIVNPAESNGERYLKATVSLEADDPEIVAEIDKRLPQIKNQINTILSSKTIEQVQTNEDKERLRREIQSRINGLLATGNINNVYFEEFVYQ</sequence>
<dbReference type="GO" id="GO:0006935">
    <property type="term" value="P:chemotaxis"/>
    <property type="evidence" value="ECO:0007669"/>
    <property type="project" value="UniProtKB-KW"/>
</dbReference>
<evidence type="ECO:0000256" key="7">
    <source>
        <dbReference type="ARBA" id="ARBA00022779"/>
    </source>
</evidence>
<name>A0A3A4NJH3_ABYX5</name>
<evidence type="ECO:0000256" key="1">
    <source>
        <dbReference type="ARBA" id="ARBA00002254"/>
    </source>
</evidence>
<keyword evidence="6 10" id="KW-0812">Transmembrane</keyword>
<dbReference type="PANTHER" id="PTHR35091">
    <property type="entry name" value="FLAGELLAR PROTEIN FLIL"/>
    <property type="match status" value="1"/>
</dbReference>
<evidence type="ECO:0000256" key="10">
    <source>
        <dbReference type="RuleBase" id="RU364125"/>
    </source>
</evidence>
<evidence type="ECO:0000256" key="4">
    <source>
        <dbReference type="ARBA" id="ARBA00022475"/>
    </source>
</evidence>
<keyword evidence="11" id="KW-0282">Flagellum</keyword>
<reference evidence="11 12" key="1">
    <citation type="journal article" date="2017" name="ISME J.">
        <title>Energy and carbon metabolisms in a deep terrestrial subsurface fluid microbial community.</title>
        <authorList>
            <person name="Momper L."/>
            <person name="Jungbluth S.P."/>
            <person name="Lee M.D."/>
            <person name="Amend J.P."/>
        </authorList>
    </citation>
    <scope>NUCLEOTIDE SEQUENCE [LARGE SCALE GENOMIC DNA]</scope>
    <source>
        <strain evidence="11">SURF_5</strain>
    </source>
</reference>
<keyword evidence="8 10" id="KW-1133">Transmembrane helix</keyword>
<dbReference type="AlphaFoldDB" id="A0A3A4NJH3"/>
<comment type="function">
    <text evidence="1 10">Controls the rotational direction of flagella during chemotaxis.</text>
</comment>
<dbReference type="PANTHER" id="PTHR35091:SF2">
    <property type="entry name" value="FLAGELLAR PROTEIN FLIL"/>
    <property type="match status" value="1"/>
</dbReference>
<dbReference type="Pfam" id="PF03748">
    <property type="entry name" value="FliL"/>
    <property type="match status" value="1"/>
</dbReference>
<protein>
    <recommendedName>
        <fullName evidence="10">Flagellar protein FliL</fullName>
    </recommendedName>
</protein>
<organism evidence="11 12">
    <name type="scientific">Abyssobacteria bacterium (strain SURF_5)</name>
    <dbReference type="NCBI Taxonomy" id="2093360"/>
    <lineage>
        <taxon>Bacteria</taxon>
        <taxon>Pseudomonadati</taxon>
        <taxon>Candidatus Hydrogenedentota</taxon>
        <taxon>Candidatus Abyssobacteria</taxon>
    </lineage>
</organism>
<accession>A0A3A4NJH3</accession>
<dbReference type="GO" id="GO:0005886">
    <property type="term" value="C:plasma membrane"/>
    <property type="evidence" value="ECO:0007669"/>
    <property type="project" value="UniProtKB-SubCell"/>
</dbReference>
<evidence type="ECO:0000256" key="5">
    <source>
        <dbReference type="ARBA" id="ARBA00022500"/>
    </source>
</evidence>
<feature type="transmembrane region" description="Helical" evidence="10">
    <location>
        <begin position="30"/>
        <end position="53"/>
    </location>
</feature>
<evidence type="ECO:0000256" key="6">
    <source>
        <dbReference type="ARBA" id="ARBA00022692"/>
    </source>
</evidence>
<comment type="similarity">
    <text evidence="3 10">Belongs to the FliL family.</text>
</comment>
<keyword evidence="5 10" id="KW-0145">Chemotaxis</keyword>
<evidence type="ECO:0000256" key="9">
    <source>
        <dbReference type="ARBA" id="ARBA00023136"/>
    </source>
</evidence>
<comment type="subcellular location">
    <subcellularLocation>
        <location evidence="2">Cell membrane</location>
        <topology evidence="2">Single-pass membrane protein</topology>
    </subcellularLocation>
</comment>
<evidence type="ECO:0000256" key="8">
    <source>
        <dbReference type="ARBA" id="ARBA00022989"/>
    </source>
</evidence>
<dbReference type="GO" id="GO:0071978">
    <property type="term" value="P:bacterial-type flagellum-dependent swarming motility"/>
    <property type="evidence" value="ECO:0007669"/>
    <property type="project" value="TreeGrafter"/>
</dbReference>
<proteinExistence type="inferred from homology"/>
<dbReference type="EMBL" id="QZKU01000139">
    <property type="protein sequence ID" value="RJP14981.1"/>
    <property type="molecule type" value="Genomic_DNA"/>
</dbReference>
<keyword evidence="4 10" id="KW-1003">Cell membrane</keyword>
<evidence type="ECO:0000313" key="11">
    <source>
        <dbReference type="EMBL" id="RJP14981.1"/>
    </source>
</evidence>
<evidence type="ECO:0000256" key="2">
    <source>
        <dbReference type="ARBA" id="ARBA00004162"/>
    </source>
</evidence>
<dbReference type="InterPro" id="IPR005503">
    <property type="entry name" value="FliL"/>
</dbReference>
<dbReference type="GO" id="GO:0009425">
    <property type="term" value="C:bacterial-type flagellum basal body"/>
    <property type="evidence" value="ECO:0007669"/>
    <property type="project" value="InterPro"/>
</dbReference>
<keyword evidence="11" id="KW-0966">Cell projection</keyword>
<keyword evidence="7 10" id="KW-0283">Flagellar rotation</keyword>
<comment type="caution">
    <text evidence="11">The sequence shown here is derived from an EMBL/GenBank/DDBJ whole genome shotgun (WGS) entry which is preliminary data.</text>
</comment>
<gene>
    <name evidence="11" type="ORF">C4520_20635</name>
</gene>
<evidence type="ECO:0000256" key="3">
    <source>
        <dbReference type="ARBA" id="ARBA00008281"/>
    </source>
</evidence>